<dbReference type="Proteomes" id="UP001158576">
    <property type="component" value="Chromosome YSR"/>
</dbReference>
<gene>
    <name evidence="2" type="ORF">OKIOD_LOCUS8746</name>
</gene>
<reference evidence="2 3" key="1">
    <citation type="submission" date="2021-04" db="EMBL/GenBank/DDBJ databases">
        <authorList>
            <person name="Bliznina A."/>
        </authorList>
    </citation>
    <scope>NUCLEOTIDE SEQUENCE [LARGE SCALE GENOMIC DNA]</scope>
</reference>
<evidence type="ECO:0000256" key="1">
    <source>
        <dbReference type="SAM" id="MobiDB-lite"/>
    </source>
</evidence>
<name>A0ABN7SN07_OIKDI</name>
<dbReference type="EMBL" id="OU015570">
    <property type="protein sequence ID" value="CAG5101538.1"/>
    <property type="molecule type" value="Genomic_DNA"/>
</dbReference>
<protein>
    <submittedName>
        <fullName evidence="2">Oidioi.mRNA.OKI2018_I69.YSR.g17188.t1.cds</fullName>
    </submittedName>
</protein>
<organism evidence="2 3">
    <name type="scientific">Oikopleura dioica</name>
    <name type="common">Tunicate</name>
    <dbReference type="NCBI Taxonomy" id="34765"/>
    <lineage>
        <taxon>Eukaryota</taxon>
        <taxon>Metazoa</taxon>
        <taxon>Chordata</taxon>
        <taxon>Tunicata</taxon>
        <taxon>Appendicularia</taxon>
        <taxon>Copelata</taxon>
        <taxon>Oikopleuridae</taxon>
        <taxon>Oikopleura</taxon>
    </lineage>
</organism>
<feature type="region of interest" description="Disordered" evidence="1">
    <location>
        <begin position="344"/>
        <end position="381"/>
    </location>
</feature>
<accession>A0ABN7SN07</accession>
<proteinExistence type="predicted"/>
<evidence type="ECO:0000313" key="2">
    <source>
        <dbReference type="EMBL" id="CAG5101538.1"/>
    </source>
</evidence>
<feature type="compositionally biased region" description="Acidic residues" evidence="1">
    <location>
        <begin position="347"/>
        <end position="381"/>
    </location>
</feature>
<evidence type="ECO:0000313" key="3">
    <source>
        <dbReference type="Proteomes" id="UP001158576"/>
    </source>
</evidence>
<sequence length="381" mass="43723">MQDPQLGNPGFLLATLNEQAATIWPWPKIGRDDFAEHKCALLLAIGFKLSSVTPPYAKIAEILESKEVKQSLGHERQLRPPSLHQVHMVGSYIENCLYRTAVDRAANRIVQKNSQKNYPRLQTEYRRIATAMMFGFCPKTEEERVENVLRMANYYLPASLYEEMGHENVLGIFSHPSPYDTKIDTEEVHNNADLSYALKTIEASLPSVFKKNSNHFSSQEAILLFLEGNALVPFTEKIAVAYMFGSNRIDADNCRWQCWFSYPWEDLKRLKTPQGRYAKELIRQTIEKKKKITAKETEEAIEKAQQDGQTQIEALKKAYVRFHREFLDGDEAYKIYDHNALHMADNHDDEDNDDDANDDTDDDAKNDDTSEASDLTENESD</sequence>
<keyword evidence="3" id="KW-1185">Reference proteome</keyword>